<dbReference type="RefSeq" id="WP_130502470.1">
    <property type="nucleotide sequence ID" value="NZ_SHLI01000001.1"/>
</dbReference>
<feature type="compositionally biased region" description="Basic and acidic residues" evidence="1">
    <location>
        <begin position="103"/>
        <end position="117"/>
    </location>
</feature>
<organism evidence="2 3">
    <name type="scientific">Spiribacter vilamensis</name>
    <dbReference type="NCBI Taxonomy" id="531306"/>
    <lineage>
        <taxon>Bacteria</taxon>
        <taxon>Pseudomonadati</taxon>
        <taxon>Pseudomonadota</taxon>
        <taxon>Gammaproteobacteria</taxon>
        <taxon>Chromatiales</taxon>
        <taxon>Ectothiorhodospiraceae</taxon>
        <taxon>Spiribacter</taxon>
    </lineage>
</organism>
<keyword evidence="3" id="KW-1185">Reference proteome</keyword>
<dbReference type="Proteomes" id="UP000292298">
    <property type="component" value="Unassembled WGS sequence"/>
</dbReference>
<reference evidence="2 3" key="1">
    <citation type="submission" date="2019-02" db="EMBL/GenBank/DDBJ databases">
        <title>Genomic Encyclopedia of Type Strains, Phase IV (KMG-IV): sequencing the most valuable type-strain genomes for metagenomic binning, comparative biology and taxonomic classification.</title>
        <authorList>
            <person name="Goeker M."/>
        </authorList>
    </citation>
    <scope>NUCLEOTIDE SEQUENCE [LARGE SCALE GENOMIC DNA]</scope>
    <source>
        <strain evidence="2 3">DSM 21056</strain>
    </source>
</reference>
<evidence type="ECO:0000313" key="2">
    <source>
        <dbReference type="EMBL" id="RZU98130.1"/>
    </source>
</evidence>
<accession>A0A4Q8CZ03</accession>
<name>A0A4Q8CZ03_9GAMM</name>
<feature type="region of interest" description="Disordered" evidence="1">
    <location>
        <begin position="92"/>
        <end position="117"/>
    </location>
</feature>
<gene>
    <name evidence="2" type="ORF">EV698_0366</name>
</gene>
<comment type="caution">
    <text evidence="2">The sequence shown here is derived from an EMBL/GenBank/DDBJ whole genome shotgun (WGS) entry which is preliminary data.</text>
</comment>
<dbReference type="AlphaFoldDB" id="A0A4Q8CZ03"/>
<dbReference type="OrthoDB" id="7066632at2"/>
<proteinExistence type="predicted"/>
<evidence type="ECO:0000256" key="1">
    <source>
        <dbReference type="SAM" id="MobiDB-lite"/>
    </source>
</evidence>
<evidence type="ECO:0008006" key="4">
    <source>
        <dbReference type="Google" id="ProtNLM"/>
    </source>
</evidence>
<sequence length="117" mass="13364">MINNTDRNTHTINLREQTEKNNIGLCLPAMPPVGLSRAIGQWLRGRRRHHGAADPTRLNSHLKADIGINTRDDHRLGERELTRIYSQPLGQIRLSRQSGAPAEQHRTIGRRVQDTRH</sequence>
<dbReference type="EMBL" id="SHLI01000001">
    <property type="protein sequence ID" value="RZU98130.1"/>
    <property type="molecule type" value="Genomic_DNA"/>
</dbReference>
<evidence type="ECO:0000313" key="3">
    <source>
        <dbReference type="Proteomes" id="UP000292298"/>
    </source>
</evidence>
<protein>
    <recommendedName>
        <fullName evidence="4">DUF1127 domain-containing protein</fullName>
    </recommendedName>
</protein>